<comment type="caution">
    <text evidence="2">The sequence shown here is derived from an EMBL/GenBank/DDBJ whole genome shotgun (WGS) entry which is preliminary data.</text>
</comment>
<dbReference type="Proteomes" id="UP000233730">
    <property type="component" value="Unassembled WGS sequence"/>
</dbReference>
<sequence>MTEPIRFRQVPSPLDTGDQSGPSCMPGRKPEPWLLPEYLFDTDDEQTEPQSDKTESTPDTSPDEKPADHDQ</sequence>
<feature type="region of interest" description="Disordered" evidence="1">
    <location>
        <begin position="1"/>
        <end position="71"/>
    </location>
</feature>
<evidence type="ECO:0000256" key="1">
    <source>
        <dbReference type="SAM" id="MobiDB-lite"/>
    </source>
</evidence>
<evidence type="ECO:0000313" key="3">
    <source>
        <dbReference type="Proteomes" id="UP000233730"/>
    </source>
</evidence>
<gene>
    <name evidence="2" type="ORF">CQR46_0946</name>
</gene>
<dbReference type="EMBL" id="PCGZ01000005">
    <property type="protein sequence ID" value="PKU90750.1"/>
    <property type="molecule type" value="Genomic_DNA"/>
</dbReference>
<accession>A0A2N3QHM2</accession>
<name>A0A2N3QHM2_9BIFI</name>
<organism evidence="2 3">
    <name type="scientific">Bifidobacterium pseudolongum subsp. globosum</name>
    <dbReference type="NCBI Taxonomy" id="1690"/>
    <lineage>
        <taxon>Bacteria</taxon>
        <taxon>Bacillati</taxon>
        <taxon>Actinomycetota</taxon>
        <taxon>Actinomycetes</taxon>
        <taxon>Bifidobacteriales</taxon>
        <taxon>Bifidobacteriaceae</taxon>
        <taxon>Bifidobacterium</taxon>
    </lineage>
</organism>
<evidence type="ECO:0000313" key="2">
    <source>
        <dbReference type="EMBL" id="PKU90750.1"/>
    </source>
</evidence>
<protein>
    <submittedName>
        <fullName evidence="2">Uncharacterized protein</fullName>
    </submittedName>
</protein>
<dbReference type="AlphaFoldDB" id="A0A2N3QHM2"/>
<feature type="compositionally biased region" description="Basic and acidic residues" evidence="1">
    <location>
        <begin position="50"/>
        <end position="71"/>
    </location>
</feature>
<proteinExistence type="predicted"/>
<reference evidence="2 3" key="1">
    <citation type="submission" date="2017-10" db="EMBL/GenBank/DDBJ databases">
        <title>Bifidobacterium genomics.</title>
        <authorList>
            <person name="Lugli G.A."/>
            <person name="Milani C."/>
            <person name="Mancabelli L."/>
        </authorList>
    </citation>
    <scope>NUCLEOTIDE SEQUENCE [LARGE SCALE GENOMIC DNA]</scope>
    <source>
        <strain evidence="2 3">1524B</strain>
    </source>
</reference>